<dbReference type="PANTHER" id="PTHR18763:SF4">
    <property type="entry name" value="PROTEIN ROOT INITIATION DEFECTIVE 3-LIKE"/>
    <property type="match status" value="1"/>
</dbReference>
<keyword evidence="4" id="KW-0812">Transmembrane</keyword>
<dbReference type="GO" id="GO:0005656">
    <property type="term" value="C:nuclear pre-replicative complex"/>
    <property type="evidence" value="ECO:0007669"/>
    <property type="project" value="TreeGrafter"/>
</dbReference>
<feature type="repeat" description="WD" evidence="3">
    <location>
        <begin position="129"/>
        <end position="172"/>
    </location>
</feature>
<evidence type="ECO:0000256" key="3">
    <source>
        <dbReference type="PROSITE-ProRule" id="PRU00221"/>
    </source>
</evidence>
<dbReference type="InterPro" id="IPR015943">
    <property type="entry name" value="WD40/YVTN_repeat-like_dom_sf"/>
</dbReference>
<dbReference type="eggNOG" id="KOG0646">
    <property type="taxonomic scope" value="Eukaryota"/>
</dbReference>
<keyword evidence="2" id="KW-0677">Repeat</keyword>
<dbReference type="GO" id="GO:0120330">
    <property type="term" value="C:rixosome complex"/>
    <property type="evidence" value="ECO:0007669"/>
    <property type="project" value="TreeGrafter"/>
</dbReference>
<dbReference type="Proteomes" id="UP000000226">
    <property type="component" value="Chromosome 3"/>
</dbReference>
<evidence type="ECO:0000256" key="4">
    <source>
        <dbReference type="SAM" id="Phobius"/>
    </source>
</evidence>
<dbReference type="PROSITE" id="PS50082">
    <property type="entry name" value="WD_REPEATS_2"/>
    <property type="match status" value="3"/>
</dbReference>
<feature type="repeat" description="WD" evidence="3">
    <location>
        <begin position="77"/>
        <end position="110"/>
    </location>
</feature>
<dbReference type="AlphaFoldDB" id="V7CE17"/>
<dbReference type="InterPro" id="IPR036322">
    <property type="entry name" value="WD40_repeat_dom_sf"/>
</dbReference>
<dbReference type="PROSITE" id="PS50294">
    <property type="entry name" value="WD_REPEATS_REGION"/>
    <property type="match status" value="2"/>
</dbReference>
<dbReference type="InterPro" id="IPR020472">
    <property type="entry name" value="WD40_PAC1"/>
</dbReference>
<dbReference type="OrthoDB" id="756370at2759"/>
<reference evidence="6" key="1">
    <citation type="journal article" date="2014" name="Nat. Genet.">
        <title>A reference genome for common bean and genome-wide analysis of dual domestications.</title>
        <authorList>
            <person name="Schmutz J."/>
            <person name="McClean P.E."/>
            <person name="Mamidi S."/>
            <person name="Wu G.A."/>
            <person name="Cannon S.B."/>
            <person name="Grimwood J."/>
            <person name="Jenkins J."/>
            <person name="Shu S."/>
            <person name="Song Q."/>
            <person name="Chavarro C."/>
            <person name="Torres-Torres M."/>
            <person name="Geffroy V."/>
            <person name="Moghaddam S.M."/>
            <person name="Gao D."/>
            <person name="Abernathy B."/>
            <person name="Barry K."/>
            <person name="Blair M."/>
            <person name="Brick M.A."/>
            <person name="Chovatia M."/>
            <person name="Gepts P."/>
            <person name="Goodstein D.M."/>
            <person name="Gonzales M."/>
            <person name="Hellsten U."/>
            <person name="Hyten D.L."/>
            <person name="Jia G."/>
            <person name="Kelly J.D."/>
            <person name="Kudrna D."/>
            <person name="Lee R."/>
            <person name="Richard M.M."/>
            <person name="Miklas P.N."/>
            <person name="Osorno J.M."/>
            <person name="Rodrigues J."/>
            <person name="Thareau V."/>
            <person name="Urrea C.A."/>
            <person name="Wang M."/>
            <person name="Yu Y."/>
            <person name="Zhang M."/>
            <person name="Wing R.A."/>
            <person name="Cregan P.B."/>
            <person name="Rokhsar D.S."/>
            <person name="Jackson S.A."/>
        </authorList>
    </citation>
    <scope>NUCLEOTIDE SEQUENCE [LARGE SCALE GENOMIC DNA]</scope>
    <source>
        <strain evidence="6">cv. G19833</strain>
    </source>
</reference>
<dbReference type="SMR" id="V7CE17"/>
<evidence type="ECO:0000256" key="1">
    <source>
        <dbReference type="ARBA" id="ARBA00022574"/>
    </source>
</evidence>
<dbReference type="GO" id="GO:0006261">
    <property type="term" value="P:DNA-templated DNA replication"/>
    <property type="evidence" value="ECO:0007669"/>
    <property type="project" value="TreeGrafter"/>
</dbReference>
<dbReference type="InterPro" id="IPR045227">
    <property type="entry name" value="WDR18/Ipi3/RID3"/>
</dbReference>
<name>V7CE17_PHAVU</name>
<dbReference type="OMA" id="RYKGGGC"/>
<dbReference type="Gene3D" id="2.130.10.10">
    <property type="entry name" value="YVTN repeat-like/Quinoprotein amine dehydrogenase"/>
    <property type="match status" value="2"/>
</dbReference>
<dbReference type="GO" id="GO:0006364">
    <property type="term" value="P:rRNA processing"/>
    <property type="evidence" value="ECO:0007669"/>
    <property type="project" value="TreeGrafter"/>
</dbReference>
<evidence type="ECO:0000256" key="2">
    <source>
        <dbReference type="ARBA" id="ARBA00022737"/>
    </source>
</evidence>
<feature type="transmembrane region" description="Helical" evidence="4">
    <location>
        <begin position="7"/>
        <end position="28"/>
    </location>
</feature>
<feature type="repeat" description="WD" evidence="3">
    <location>
        <begin position="224"/>
        <end position="263"/>
    </location>
</feature>
<dbReference type="PROSITE" id="PS00678">
    <property type="entry name" value="WD_REPEATS_1"/>
    <property type="match status" value="1"/>
</dbReference>
<proteinExistence type="predicted"/>
<dbReference type="PANTHER" id="PTHR18763">
    <property type="entry name" value="WD-REPEAT PROTEIN 18"/>
    <property type="match status" value="1"/>
</dbReference>
<sequence length="410" mass="45775">MWNLHHGLFKFFLCKIIHFYIYVTVFMFQPQQPLLCYTVEAMGPLSCTNDGIYLAGAGLSGTAYLWDVTNGKLLKSWMANKKSINCMLFSSDNSFLISSSDDGMICVWSLISLLDIEETRSSPPPMLCLSGHTSSITGLLTTPNSYFSVLISSSLDGTCKVWDFISGEHMQTKVYSLAITAIALHQRESLLFCGTEKGTIFVEKLDFGRREGPFIGTEVQPLELKGHNGAITALTSSRSCLISASEDYSICTWDISSLQIIRRFSLLKGRVTNLVVVSLSSLHSTPRNRRASNEYSVSQLDKHPQNSIQGIATLLSLCPPYRGNQSAIDSSGLLKQKIVEKQKVDIPPVTKLEMTVEASAENREWATSMAKHVMVINKQLKSHLLDMMQHRLFRSNNTNLRKTSRKKPKI</sequence>
<dbReference type="SMART" id="SM00320">
    <property type="entry name" value="WD40"/>
    <property type="match status" value="5"/>
</dbReference>
<keyword evidence="4" id="KW-1133">Transmembrane helix</keyword>
<gene>
    <name evidence="5" type="ORF">PHAVU_003G209700g</name>
</gene>
<keyword evidence="4" id="KW-0472">Membrane</keyword>
<protein>
    <submittedName>
        <fullName evidence="5">Uncharacterized protein</fullName>
    </submittedName>
</protein>
<keyword evidence="1 3" id="KW-0853">WD repeat</keyword>
<evidence type="ECO:0000313" key="5">
    <source>
        <dbReference type="EMBL" id="ESW27525.1"/>
    </source>
</evidence>
<dbReference type="InterPro" id="IPR001680">
    <property type="entry name" value="WD40_rpt"/>
</dbReference>
<accession>V7CE17</accession>
<keyword evidence="6" id="KW-1185">Reference proteome</keyword>
<dbReference type="STRING" id="3885.V7CE17"/>
<dbReference type="EMBL" id="CM002290">
    <property type="protein sequence ID" value="ESW27525.1"/>
    <property type="molecule type" value="Genomic_DNA"/>
</dbReference>
<dbReference type="InterPro" id="IPR019775">
    <property type="entry name" value="WD40_repeat_CS"/>
</dbReference>
<dbReference type="Pfam" id="PF00400">
    <property type="entry name" value="WD40"/>
    <property type="match status" value="3"/>
</dbReference>
<dbReference type="PRINTS" id="PR00320">
    <property type="entry name" value="GPROTEINBRPT"/>
</dbReference>
<organism evidence="5 6">
    <name type="scientific">Phaseolus vulgaris</name>
    <name type="common">Kidney bean</name>
    <name type="synonym">French bean</name>
    <dbReference type="NCBI Taxonomy" id="3885"/>
    <lineage>
        <taxon>Eukaryota</taxon>
        <taxon>Viridiplantae</taxon>
        <taxon>Streptophyta</taxon>
        <taxon>Embryophyta</taxon>
        <taxon>Tracheophyta</taxon>
        <taxon>Spermatophyta</taxon>
        <taxon>Magnoliopsida</taxon>
        <taxon>eudicotyledons</taxon>
        <taxon>Gunneridae</taxon>
        <taxon>Pentapetalae</taxon>
        <taxon>rosids</taxon>
        <taxon>fabids</taxon>
        <taxon>Fabales</taxon>
        <taxon>Fabaceae</taxon>
        <taxon>Papilionoideae</taxon>
        <taxon>50 kb inversion clade</taxon>
        <taxon>NPAAA clade</taxon>
        <taxon>indigoferoid/millettioid clade</taxon>
        <taxon>Phaseoleae</taxon>
        <taxon>Phaseolus</taxon>
    </lineage>
</organism>
<evidence type="ECO:0000313" key="6">
    <source>
        <dbReference type="Proteomes" id="UP000000226"/>
    </source>
</evidence>
<dbReference type="SUPFAM" id="SSF50978">
    <property type="entry name" value="WD40 repeat-like"/>
    <property type="match status" value="1"/>
</dbReference>
<dbReference type="Gramene" id="ESW27525">
    <property type="protein sequence ID" value="ESW27525"/>
    <property type="gene ID" value="PHAVU_003G209700g"/>
</dbReference>